<gene>
    <name evidence="1" type="ORF">BDN72DRAFT_872980</name>
</gene>
<reference evidence="1 2" key="1">
    <citation type="journal article" date="2019" name="Nat. Ecol. Evol.">
        <title>Megaphylogeny resolves global patterns of mushroom evolution.</title>
        <authorList>
            <person name="Varga T."/>
            <person name="Krizsan K."/>
            <person name="Foldi C."/>
            <person name="Dima B."/>
            <person name="Sanchez-Garcia M."/>
            <person name="Sanchez-Ramirez S."/>
            <person name="Szollosi G.J."/>
            <person name="Szarkandi J.G."/>
            <person name="Papp V."/>
            <person name="Albert L."/>
            <person name="Andreopoulos W."/>
            <person name="Angelini C."/>
            <person name="Antonin V."/>
            <person name="Barry K.W."/>
            <person name="Bougher N.L."/>
            <person name="Buchanan P."/>
            <person name="Buyck B."/>
            <person name="Bense V."/>
            <person name="Catcheside P."/>
            <person name="Chovatia M."/>
            <person name="Cooper J."/>
            <person name="Damon W."/>
            <person name="Desjardin D."/>
            <person name="Finy P."/>
            <person name="Geml J."/>
            <person name="Haridas S."/>
            <person name="Hughes K."/>
            <person name="Justo A."/>
            <person name="Karasinski D."/>
            <person name="Kautmanova I."/>
            <person name="Kiss B."/>
            <person name="Kocsube S."/>
            <person name="Kotiranta H."/>
            <person name="LaButti K.M."/>
            <person name="Lechner B.E."/>
            <person name="Liimatainen K."/>
            <person name="Lipzen A."/>
            <person name="Lukacs Z."/>
            <person name="Mihaltcheva S."/>
            <person name="Morgado L.N."/>
            <person name="Niskanen T."/>
            <person name="Noordeloos M.E."/>
            <person name="Ohm R.A."/>
            <person name="Ortiz-Santana B."/>
            <person name="Ovrebo C."/>
            <person name="Racz N."/>
            <person name="Riley R."/>
            <person name="Savchenko A."/>
            <person name="Shiryaev A."/>
            <person name="Soop K."/>
            <person name="Spirin V."/>
            <person name="Szebenyi C."/>
            <person name="Tomsovsky M."/>
            <person name="Tulloss R.E."/>
            <person name="Uehling J."/>
            <person name="Grigoriev I.V."/>
            <person name="Vagvolgyi C."/>
            <person name="Papp T."/>
            <person name="Martin F.M."/>
            <person name="Miettinen O."/>
            <person name="Hibbett D.S."/>
            <person name="Nagy L.G."/>
        </authorList>
    </citation>
    <scope>NUCLEOTIDE SEQUENCE [LARGE SCALE GENOMIC DNA]</scope>
    <source>
        <strain evidence="1 2">NL-1719</strain>
    </source>
</reference>
<sequence length="200" mass="22812">MPKLNPNPPDFVPTGRYTAERKEKFDEVHEGDFLWPEERKLLHHFMMEQNEGFAWDDSERGRFKPEYFPPVLIPVVPHKPWALKNLPIPPGIYDEVCDLIKTKMAAGVYEPSNASYRSRWFCVAKKNGKLRIVHSLEPLNAVTIAHSGLPPATEELAAHFAGRSCGAMMDLYVGYDEREIHKRCYPHLARGNSGVYAAVH</sequence>
<evidence type="ECO:0000313" key="1">
    <source>
        <dbReference type="EMBL" id="TFK59989.1"/>
    </source>
</evidence>
<keyword evidence="2" id="KW-1185">Reference proteome</keyword>
<dbReference type="Proteomes" id="UP000308600">
    <property type="component" value="Unassembled WGS sequence"/>
</dbReference>
<proteinExistence type="predicted"/>
<name>A0ACD3A3X7_9AGAR</name>
<evidence type="ECO:0000313" key="2">
    <source>
        <dbReference type="Proteomes" id="UP000308600"/>
    </source>
</evidence>
<protein>
    <submittedName>
        <fullName evidence="1">Uncharacterized protein</fullName>
    </submittedName>
</protein>
<accession>A0ACD3A3X7</accession>
<organism evidence="1 2">
    <name type="scientific">Pluteus cervinus</name>
    <dbReference type="NCBI Taxonomy" id="181527"/>
    <lineage>
        <taxon>Eukaryota</taxon>
        <taxon>Fungi</taxon>
        <taxon>Dikarya</taxon>
        <taxon>Basidiomycota</taxon>
        <taxon>Agaricomycotina</taxon>
        <taxon>Agaricomycetes</taxon>
        <taxon>Agaricomycetidae</taxon>
        <taxon>Agaricales</taxon>
        <taxon>Pluteineae</taxon>
        <taxon>Pluteaceae</taxon>
        <taxon>Pluteus</taxon>
    </lineage>
</organism>
<dbReference type="EMBL" id="ML208851">
    <property type="protein sequence ID" value="TFK59989.1"/>
    <property type="molecule type" value="Genomic_DNA"/>
</dbReference>